<evidence type="ECO:0000256" key="1">
    <source>
        <dbReference type="SAM" id="MobiDB-lite"/>
    </source>
</evidence>
<feature type="region of interest" description="Disordered" evidence="1">
    <location>
        <begin position="164"/>
        <end position="183"/>
    </location>
</feature>
<accession>A0A9D4UQC4</accession>
<dbReference type="AlphaFoldDB" id="A0A9D4UQC4"/>
<name>A0A9D4UQC4_ADICA</name>
<gene>
    <name evidence="2" type="ORF">GOP47_0012256</name>
</gene>
<dbReference type="EMBL" id="JABFUD020000012">
    <property type="protein sequence ID" value="KAI5072150.1"/>
    <property type="molecule type" value="Genomic_DNA"/>
</dbReference>
<feature type="compositionally biased region" description="Polar residues" evidence="1">
    <location>
        <begin position="164"/>
        <end position="176"/>
    </location>
</feature>
<evidence type="ECO:0000313" key="2">
    <source>
        <dbReference type="EMBL" id="KAI5072150.1"/>
    </source>
</evidence>
<protein>
    <submittedName>
        <fullName evidence="2">Uncharacterized protein</fullName>
    </submittedName>
</protein>
<evidence type="ECO:0000313" key="3">
    <source>
        <dbReference type="Proteomes" id="UP000886520"/>
    </source>
</evidence>
<proteinExistence type="predicted"/>
<sequence length="183" mass="20530">MKLFDAEHLEASTPTTRHHSHEQHDGAYHLAVEKQPSSFGGCSCFFFPSARRRERKLRNVSEGNSNGGPIELAKPMQATRNADGVCEDDRWRSVVKEIGSQKMDAGGLFDVKKTERDFKRASLKEKQLTQEAQKLLDMVAKELWAPSRSKVSISHYFKSSSFQEVGGLRSSSSATRGSLRLEE</sequence>
<comment type="caution">
    <text evidence="2">The sequence shown here is derived from an EMBL/GenBank/DDBJ whole genome shotgun (WGS) entry which is preliminary data.</text>
</comment>
<reference evidence="2" key="1">
    <citation type="submission" date="2021-01" db="EMBL/GenBank/DDBJ databases">
        <title>Adiantum capillus-veneris genome.</title>
        <authorList>
            <person name="Fang Y."/>
            <person name="Liao Q."/>
        </authorList>
    </citation>
    <scope>NUCLEOTIDE SEQUENCE</scope>
    <source>
        <strain evidence="2">H3</strain>
        <tissue evidence="2">Leaf</tissue>
    </source>
</reference>
<feature type="compositionally biased region" description="Basic and acidic residues" evidence="1">
    <location>
        <begin position="1"/>
        <end position="10"/>
    </location>
</feature>
<dbReference type="Proteomes" id="UP000886520">
    <property type="component" value="Chromosome 12"/>
</dbReference>
<keyword evidence="3" id="KW-1185">Reference proteome</keyword>
<feature type="region of interest" description="Disordered" evidence="1">
    <location>
        <begin position="1"/>
        <end position="23"/>
    </location>
</feature>
<organism evidence="2 3">
    <name type="scientific">Adiantum capillus-veneris</name>
    <name type="common">Maidenhair fern</name>
    <dbReference type="NCBI Taxonomy" id="13818"/>
    <lineage>
        <taxon>Eukaryota</taxon>
        <taxon>Viridiplantae</taxon>
        <taxon>Streptophyta</taxon>
        <taxon>Embryophyta</taxon>
        <taxon>Tracheophyta</taxon>
        <taxon>Polypodiopsida</taxon>
        <taxon>Polypodiidae</taxon>
        <taxon>Polypodiales</taxon>
        <taxon>Pteridineae</taxon>
        <taxon>Pteridaceae</taxon>
        <taxon>Vittarioideae</taxon>
        <taxon>Adiantum</taxon>
    </lineage>
</organism>